<proteinExistence type="predicted"/>
<gene>
    <name evidence="1" type="ORF">GM418_02345</name>
</gene>
<name>A0A6I6JYD4_9BACT</name>
<dbReference type="AlphaFoldDB" id="A0A6I6JYD4"/>
<dbReference type="EMBL" id="CP046401">
    <property type="protein sequence ID" value="QGY48025.1"/>
    <property type="molecule type" value="Genomic_DNA"/>
</dbReference>
<dbReference type="InterPro" id="IPR008878">
    <property type="entry name" value="Transposase_IS66_Orf2"/>
</dbReference>
<reference evidence="1 2" key="1">
    <citation type="submission" date="2019-11" db="EMBL/GenBank/DDBJ databases">
        <authorList>
            <person name="Zheng R.K."/>
            <person name="Sun C.M."/>
        </authorList>
    </citation>
    <scope>NUCLEOTIDE SEQUENCE [LARGE SCALE GENOMIC DNA]</scope>
    <source>
        <strain evidence="1 2">WC007</strain>
    </source>
</reference>
<organism evidence="1 2">
    <name type="scientific">Maribellus comscasis</name>
    <dbReference type="NCBI Taxonomy" id="2681766"/>
    <lineage>
        <taxon>Bacteria</taxon>
        <taxon>Pseudomonadati</taxon>
        <taxon>Bacteroidota</taxon>
        <taxon>Bacteroidia</taxon>
        <taxon>Marinilabiliales</taxon>
        <taxon>Prolixibacteraceae</taxon>
        <taxon>Maribellus</taxon>
    </lineage>
</organism>
<protein>
    <submittedName>
        <fullName evidence="1">Uncharacterized protein</fullName>
    </submittedName>
</protein>
<dbReference type="KEGG" id="mcos:GM418_02345"/>
<evidence type="ECO:0000313" key="2">
    <source>
        <dbReference type="Proteomes" id="UP000428260"/>
    </source>
</evidence>
<sequence length="56" mass="6689">MLYYKRLEKGTFELPRYNFSGGSIVLDYAKLVMIIDGLSIKNVRKRKRYQNNNIYP</sequence>
<dbReference type="Proteomes" id="UP000428260">
    <property type="component" value="Chromosome"/>
</dbReference>
<evidence type="ECO:0000313" key="1">
    <source>
        <dbReference type="EMBL" id="QGY48025.1"/>
    </source>
</evidence>
<keyword evidence="2" id="KW-1185">Reference proteome</keyword>
<accession>A0A6I6JYD4</accession>
<dbReference type="Pfam" id="PF05717">
    <property type="entry name" value="TnpB_IS66"/>
    <property type="match status" value="1"/>
</dbReference>